<sequence>MCLHFLLVYLVCGPENILHTTVVRTTERLGTTDLEQEKKQTYQELHDAAAEMRNAMPWNLRRDLYIVLLRQSASLGRVRHVLSQHLPPRRSINELSAVHHWHSGRLALGRRNGLMRVRVRDARLPTMDGLRLWRSPLPSTCPWAHLPMLTPNNPHNTKDVIFHIACGFCPHMQVRIVASRGPRAIHVSAPS</sequence>
<proteinExistence type="predicted"/>
<gene>
    <name evidence="2" type="ORF">AVEN_216519_1</name>
</gene>
<evidence type="ECO:0000313" key="2">
    <source>
        <dbReference type="EMBL" id="GBM32811.1"/>
    </source>
</evidence>
<keyword evidence="1" id="KW-0732">Signal</keyword>
<feature type="chain" id="PRO_5021425971" description="Secreted protein" evidence="1">
    <location>
        <begin position="20"/>
        <end position="191"/>
    </location>
</feature>
<keyword evidence="3" id="KW-1185">Reference proteome</keyword>
<evidence type="ECO:0000313" key="3">
    <source>
        <dbReference type="Proteomes" id="UP000499080"/>
    </source>
</evidence>
<feature type="signal peptide" evidence="1">
    <location>
        <begin position="1"/>
        <end position="19"/>
    </location>
</feature>
<protein>
    <recommendedName>
        <fullName evidence="4">Secreted protein</fullName>
    </recommendedName>
</protein>
<dbReference type="EMBL" id="BGPR01000718">
    <property type="protein sequence ID" value="GBM32811.1"/>
    <property type="molecule type" value="Genomic_DNA"/>
</dbReference>
<evidence type="ECO:0008006" key="4">
    <source>
        <dbReference type="Google" id="ProtNLM"/>
    </source>
</evidence>
<reference evidence="2 3" key="1">
    <citation type="journal article" date="2019" name="Sci. Rep.">
        <title>Orb-weaving spider Araneus ventricosus genome elucidates the spidroin gene catalogue.</title>
        <authorList>
            <person name="Kono N."/>
            <person name="Nakamura H."/>
            <person name="Ohtoshi R."/>
            <person name="Moran D.A.P."/>
            <person name="Shinohara A."/>
            <person name="Yoshida Y."/>
            <person name="Fujiwara M."/>
            <person name="Mori M."/>
            <person name="Tomita M."/>
            <person name="Arakawa K."/>
        </authorList>
    </citation>
    <scope>NUCLEOTIDE SEQUENCE [LARGE SCALE GENOMIC DNA]</scope>
</reference>
<evidence type="ECO:0000256" key="1">
    <source>
        <dbReference type="SAM" id="SignalP"/>
    </source>
</evidence>
<dbReference type="AlphaFoldDB" id="A0A4Y2EVD7"/>
<dbReference type="Proteomes" id="UP000499080">
    <property type="component" value="Unassembled WGS sequence"/>
</dbReference>
<organism evidence="2 3">
    <name type="scientific">Araneus ventricosus</name>
    <name type="common">Orbweaver spider</name>
    <name type="synonym">Epeira ventricosa</name>
    <dbReference type="NCBI Taxonomy" id="182803"/>
    <lineage>
        <taxon>Eukaryota</taxon>
        <taxon>Metazoa</taxon>
        <taxon>Ecdysozoa</taxon>
        <taxon>Arthropoda</taxon>
        <taxon>Chelicerata</taxon>
        <taxon>Arachnida</taxon>
        <taxon>Araneae</taxon>
        <taxon>Araneomorphae</taxon>
        <taxon>Entelegynae</taxon>
        <taxon>Araneoidea</taxon>
        <taxon>Araneidae</taxon>
        <taxon>Araneus</taxon>
    </lineage>
</organism>
<name>A0A4Y2EVD7_ARAVE</name>
<comment type="caution">
    <text evidence="2">The sequence shown here is derived from an EMBL/GenBank/DDBJ whole genome shotgun (WGS) entry which is preliminary data.</text>
</comment>
<accession>A0A4Y2EVD7</accession>